<proteinExistence type="predicted"/>
<evidence type="ECO:0000256" key="1">
    <source>
        <dbReference type="SAM" id="SignalP"/>
    </source>
</evidence>
<sequence length="116" mass="13144">IPRFCRSISRVVLVPVLVLLDSSKSDSHAILSAVARSETHNRRPVSADRKFSMSKVSSTKQVIIKVAERPNIFRKVKIFVPERKSLRCVHLEKFVRTAPAYRDSNYNVSNNGTTAY</sequence>
<feature type="chain" id="PRO_5008583298" evidence="1">
    <location>
        <begin position="28"/>
        <end position="116"/>
    </location>
</feature>
<feature type="non-terminal residue" evidence="2">
    <location>
        <position position="1"/>
    </location>
</feature>
<organism evidence="2">
    <name type="scientific">Cuerna arida</name>
    <dbReference type="NCBI Taxonomy" id="1464854"/>
    <lineage>
        <taxon>Eukaryota</taxon>
        <taxon>Metazoa</taxon>
        <taxon>Ecdysozoa</taxon>
        <taxon>Arthropoda</taxon>
        <taxon>Hexapoda</taxon>
        <taxon>Insecta</taxon>
        <taxon>Pterygota</taxon>
        <taxon>Neoptera</taxon>
        <taxon>Paraneoptera</taxon>
        <taxon>Hemiptera</taxon>
        <taxon>Auchenorrhyncha</taxon>
        <taxon>Membracoidea</taxon>
        <taxon>Cicadellidae</taxon>
        <taxon>Cicadellinae</taxon>
        <taxon>Proconiini</taxon>
        <taxon>Cuerna</taxon>
    </lineage>
</organism>
<dbReference type="AlphaFoldDB" id="A0A1B6FZC6"/>
<evidence type="ECO:0000313" key="2">
    <source>
        <dbReference type="EMBL" id="JAS55545.1"/>
    </source>
</evidence>
<gene>
    <name evidence="2" type="ORF">g.26584</name>
</gene>
<name>A0A1B6FZC6_9HEMI</name>
<keyword evidence="1" id="KW-0732">Signal</keyword>
<reference evidence="2" key="1">
    <citation type="submission" date="2015-11" db="EMBL/GenBank/DDBJ databases">
        <title>De novo transcriptome assembly of four potential Pierce s Disease insect vectors from Arizona vineyards.</title>
        <authorList>
            <person name="Tassone E.E."/>
        </authorList>
    </citation>
    <scope>NUCLEOTIDE SEQUENCE</scope>
</reference>
<feature type="non-terminal residue" evidence="2">
    <location>
        <position position="116"/>
    </location>
</feature>
<accession>A0A1B6FZC6</accession>
<dbReference type="EMBL" id="GECZ01014224">
    <property type="protein sequence ID" value="JAS55545.1"/>
    <property type="molecule type" value="Transcribed_RNA"/>
</dbReference>
<feature type="signal peptide" evidence="1">
    <location>
        <begin position="1"/>
        <end position="27"/>
    </location>
</feature>
<protein>
    <submittedName>
        <fullName evidence="2">Uncharacterized protein</fullName>
    </submittedName>
</protein>